<evidence type="ECO:0000313" key="2">
    <source>
        <dbReference type="Proteomes" id="UP000053593"/>
    </source>
</evidence>
<dbReference type="AlphaFoldDB" id="A0A0D0C867"/>
<gene>
    <name evidence="1" type="ORF">GYMLUDRAFT_60477</name>
</gene>
<protein>
    <submittedName>
        <fullName evidence="1">Uncharacterized protein</fullName>
    </submittedName>
</protein>
<evidence type="ECO:0000313" key="1">
    <source>
        <dbReference type="EMBL" id="KIK58684.1"/>
    </source>
</evidence>
<sequence>MCRFLFIIEPYRLVEDVKKFTSAEHEAAAASLKRSSLRSTSGSLSSAIELRAAPTTFTPLPVTLEGYFPHRQVMSTTFGLYFNFEHAGPQRRMFKSKTVHKRRTSKATHFIDFRSVFSTDFTDHPIYTALIIADGRHYIVGGTYHDNLDDHNMALGSIGCEAEFKGDLAVFFLPKYDHLHFMRGLPRYESTDYQEEILERVISAFICNVIGHVGKGKSYSHQLSA</sequence>
<dbReference type="HOGENOM" id="CLU_1230066_0_0_1"/>
<accession>A0A0D0C867</accession>
<dbReference type="OrthoDB" id="2881097at2759"/>
<dbReference type="EMBL" id="KN834783">
    <property type="protein sequence ID" value="KIK58684.1"/>
    <property type="molecule type" value="Genomic_DNA"/>
</dbReference>
<name>A0A0D0C867_9AGAR</name>
<proteinExistence type="predicted"/>
<dbReference type="Proteomes" id="UP000053593">
    <property type="component" value="Unassembled WGS sequence"/>
</dbReference>
<organism evidence="1 2">
    <name type="scientific">Collybiopsis luxurians FD-317 M1</name>
    <dbReference type="NCBI Taxonomy" id="944289"/>
    <lineage>
        <taxon>Eukaryota</taxon>
        <taxon>Fungi</taxon>
        <taxon>Dikarya</taxon>
        <taxon>Basidiomycota</taxon>
        <taxon>Agaricomycotina</taxon>
        <taxon>Agaricomycetes</taxon>
        <taxon>Agaricomycetidae</taxon>
        <taxon>Agaricales</taxon>
        <taxon>Marasmiineae</taxon>
        <taxon>Omphalotaceae</taxon>
        <taxon>Collybiopsis</taxon>
        <taxon>Collybiopsis luxurians</taxon>
    </lineage>
</organism>
<reference evidence="1 2" key="1">
    <citation type="submission" date="2014-04" db="EMBL/GenBank/DDBJ databases">
        <title>Evolutionary Origins and Diversification of the Mycorrhizal Mutualists.</title>
        <authorList>
            <consortium name="DOE Joint Genome Institute"/>
            <consortium name="Mycorrhizal Genomics Consortium"/>
            <person name="Kohler A."/>
            <person name="Kuo A."/>
            <person name="Nagy L.G."/>
            <person name="Floudas D."/>
            <person name="Copeland A."/>
            <person name="Barry K.W."/>
            <person name="Cichocki N."/>
            <person name="Veneault-Fourrey C."/>
            <person name="LaButti K."/>
            <person name="Lindquist E.A."/>
            <person name="Lipzen A."/>
            <person name="Lundell T."/>
            <person name="Morin E."/>
            <person name="Murat C."/>
            <person name="Riley R."/>
            <person name="Ohm R."/>
            <person name="Sun H."/>
            <person name="Tunlid A."/>
            <person name="Henrissat B."/>
            <person name="Grigoriev I.V."/>
            <person name="Hibbett D.S."/>
            <person name="Martin F."/>
        </authorList>
    </citation>
    <scope>NUCLEOTIDE SEQUENCE [LARGE SCALE GENOMIC DNA]</scope>
    <source>
        <strain evidence="1 2">FD-317 M1</strain>
    </source>
</reference>
<keyword evidence="2" id="KW-1185">Reference proteome</keyword>